<dbReference type="GO" id="GO:0043565">
    <property type="term" value="F:sequence-specific DNA binding"/>
    <property type="evidence" value="ECO:0007669"/>
    <property type="project" value="InterPro"/>
</dbReference>
<evidence type="ECO:0000256" key="1">
    <source>
        <dbReference type="ARBA" id="ARBA00023015"/>
    </source>
</evidence>
<proteinExistence type="predicted"/>
<dbReference type="Gene3D" id="1.10.10.60">
    <property type="entry name" value="Homeodomain-like"/>
    <property type="match status" value="1"/>
</dbReference>
<evidence type="ECO:0000313" key="6">
    <source>
        <dbReference type="Proteomes" id="UP000321301"/>
    </source>
</evidence>
<keyword evidence="1" id="KW-0805">Transcription regulation</keyword>
<dbReference type="Pfam" id="PF12833">
    <property type="entry name" value="HTH_18"/>
    <property type="match status" value="1"/>
</dbReference>
<dbReference type="InterPro" id="IPR009057">
    <property type="entry name" value="Homeodomain-like_sf"/>
</dbReference>
<evidence type="ECO:0000259" key="4">
    <source>
        <dbReference type="PROSITE" id="PS01124"/>
    </source>
</evidence>
<dbReference type="SMART" id="SM00342">
    <property type="entry name" value="HTH_ARAC"/>
    <property type="match status" value="1"/>
</dbReference>
<organism evidence="5 6">
    <name type="scientific">Cyclobacterium qasimii</name>
    <dbReference type="NCBI Taxonomy" id="1350429"/>
    <lineage>
        <taxon>Bacteria</taxon>
        <taxon>Pseudomonadati</taxon>
        <taxon>Bacteroidota</taxon>
        <taxon>Cytophagia</taxon>
        <taxon>Cytophagales</taxon>
        <taxon>Cyclobacteriaceae</taxon>
        <taxon>Cyclobacterium</taxon>
    </lineage>
</organism>
<dbReference type="PANTHER" id="PTHR43280">
    <property type="entry name" value="ARAC-FAMILY TRANSCRIPTIONAL REGULATOR"/>
    <property type="match status" value="1"/>
</dbReference>
<dbReference type="AlphaFoldDB" id="A0A512C6J9"/>
<dbReference type="SUPFAM" id="SSF46689">
    <property type="entry name" value="Homeodomain-like"/>
    <property type="match status" value="1"/>
</dbReference>
<dbReference type="EMBL" id="BJYV01000001">
    <property type="protein sequence ID" value="GEO19829.1"/>
    <property type="molecule type" value="Genomic_DNA"/>
</dbReference>
<dbReference type="Proteomes" id="UP000321301">
    <property type="component" value="Unassembled WGS sequence"/>
</dbReference>
<dbReference type="PRINTS" id="PR00032">
    <property type="entry name" value="HTHARAC"/>
</dbReference>
<gene>
    <name evidence="5" type="ORF">CQA01_03630</name>
</gene>
<comment type="caution">
    <text evidence="5">The sequence shown here is derived from an EMBL/GenBank/DDBJ whole genome shotgun (WGS) entry which is preliminary data.</text>
</comment>
<evidence type="ECO:0000256" key="3">
    <source>
        <dbReference type="ARBA" id="ARBA00023163"/>
    </source>
</evidence>
<sequence>MQDEIFHIKSISELHTICGFAKPVHPLISVVDVSQWVIGPEWLGKKLALDFYTIALKDASCGLNYGRNSYDFNEGVLIFTAPNQVTSAQKEQKLNEIHGWIIFIHPDLFRNTDLGKRIDDYGFFSYDVHEALHLSDAEQNTLNDCVKLIQAEIVQRVDNHSQRVIVSTLELLLNYSLRYYERQFNTRAAQNMDVVSHFEALLKAYYKEGKFMEQGTPTMNYFAEVIPLSPKYMSDLLKKQTGLGTKEHINNFIVDKAKTLLLSDSDSISGIAYKLGFNYPHYFSRMFKSKTGMTPNDYRNKTLLN</sequence>
<keyword evidence="3" id="KW-0804">Transcription</keyword>
<protein>
    <submittedName>
        <fullName evidence="5">AraC family transcriptional regulator</fullName>
    </submittedName>
</protein>
<dbReference type="InterPro" id="IPR020449">
    <property type="entry name" value="Tscrpt_reg_AraC-type_HTH"/>
</dbReference>
<accession>A0A512C6J9</accession>
<dbReference type="RefSeq" id="WP_040415921.1">
    <property type="nucleotide sequence ID" value="NZ_BJYV01000001.1"/>
</dbReference>
<keyword evidence="2" id="KW-0238">DNA-binding</keyword>
<dbReference type="PANTHER" id="PTHR43280:SF32">
    <property type="entry name" value="TRANSCRIPTIONAL REGULATORY PROTEIN"/>
    <property type="match status" value="1"/>
</dbReference>
<name>A0A512C6J9_9BACT</name>
<dbReference type="PROSITE" id="PS01124">
    <property type="entry name" value="HTH_ARAC_FAMILY_2"/>
    <property type="match status" value="1"/>
</dbReference>
<evidence type="ECO:0000256" key="2">
    <source>
        <dbReference type="ARBA" id="ARBA00023125"/>
    </source>
</evidence>
<evidence type="ECO:0000313" key="5">
    <source>
        <dbReference type="EMBL" id="GEO19829.1"/>
    </source>
</evidence>
<reference evidence="5 6" key="1">
    <citation type="submission" date="2019-07" db="EMBL/GenBank/DDBJ databases">
        <title>Whole genome shotgun sequence of Cyclobacterium qasimii NBRC 106168.</title>
        <authorList>
            <person name="Hosoyama A."/>
            <person name="Uohara A."/>
            <person name="Ohji S."/>
            <person name="Ichikawa N."/>
        </authorList>
    </citation>
    <scope>NUCLEOTIDE SEQUENCE [LARGE SCALE GENOMIC DNA]</scope>
    <source>
        <strain evidence="5 6">NBRC 106168</strain>
    </source>
</reference>
<dbReference type="InterPro" id="IPR018060">
    <property type="entry name" value="HTH_AraC"/>
</dbReference>
<keyword evidence="6" id="KW-1185">Reference proteome</keyword>
<dbReference type="GO" id="GO:0003700">
    <property type="term" value="F:DNA-binding transcription factor activity"/>
    <property type="evidence" value="ECO:0007669"/>
    <property type="project" value="InterPro"/>
</dbReference>
<feature type="domain" description="HTH araC/xylS-type" evidence="4">
    <location>
        <begin position="196"/>
        <end position="301"/>
    </location>
</feature>